<reference evidence="1 2" key="1">
    <citation type="submission" date="2023-02" db="EMBL/GenBank/DDBJ databases">
        <title>Microbacterium betulae sp. nov., isolated from birch wood.</title>
        <authorList>
            <person name="Pasciak M."/>
            <person name="Pawlik K.J."/>
            <person name="Martynowski D."/>
            <person name="Laczmanski L."/>
            <person name="Ciekot J."/>
            <person name="Szponar B."/>
            <person name="Wojcik-Fatla A."/>
            <person name="Mackiewicz B."/>
            <person name="Farian E."/>
            <person name="Cholewa G."/>
            <person name="Cholewa A."/>
            <person name="Dutkiewicz J."/>
        </authorList>
    </citation>
    <scope>NUCLEOTIDE SEQUENCE [LARGE SCALE GENOMIC DNA]</scope>
    <source>
        <strain evidence="1 2">AB</strain>
    </source>
</reference>
<dbReference type="EMBL" id="CP118157">
    <property type="protein sequence ID" value="WOF24424.1"/>
    <property type="molecule type" value="Genomic_DNA"/>
</dbReference>
<dbReference type="KEGG" id="mbet:N8K70_07095"/>
<gene>
    <name evidence="1" type="ORF">N8K70_07095</name>
</gene>
<evidence type="ECO:0000313" key="2">
    <source>
        <dbReference type="Proteomes" id="UP001305498"/>
    </source>
</evidence>
<dbReference type="Proteomes" id="UP001305498">
    <property type="component" value="Chromosome"/>
</dbReference>
<sequence>MTADDVVAVGAFLRLVDLTTSGLVEPSVRLWLRRDGDGPSAR</sequence>
<evidence type="ECO:0000313" key="1">
    <source>
        <dbReference type="EMBL" id="WOF24424.1"/>
    </source>
</evidence>
<dbReference type="AlphaFoldDB" id="A0AA97FKD2"/>
<protein>
    <submittedName>
        <fullName evidence="1">Uncharacterized protein</fullName>
    </submittedName>
</protein>
<keyword evidence="2" id="KW-1185">Reference proteome</keyword>
<accession>A0AA97FKD2</accession>
<organism evidence="1 2">
    <name type="scientific">Microbacterium betulae</name>
    <dbReference type="NCBI Taxonomy" id="2981139"/>
    <lineage>
        <taxon>Bacteria</taxon>
        <taxon>Bacillati</taxon>
        <taxon>Actinomycetota</taxon>
        <taxon>Actinomycetes</taxon>
        <taxon>Micrococcales</taxon>
        <taxon>Microbacteriaceae</taxon>
        <taxon>Microbacterium</taxon>
    </lineage>
</organism>
<dbReference type="RefSeq" id="WP_317140897.1">
    <property type="nucleotide sequence ID" value="NZ_CP118157.1"/>
</dbReference>
<proteinExistence type="predicted"/>
<name>A0AA97FKD2_9MICO</name>